<dbReference type="Gene3D" id="1.10.3210.10">
    <property type="entry name" value="Hypothetical protein af1432"/>
    <property type="match status" value="1"/>
</dbReference>
<evidence type="ECO:0008006" key="3">
    <source>
        <dbReference type="Google" id="ProtNLM"/>
    </source>
</evidence>
<dbReference type="EMBL" id="VULZ01000002">
    <property type="protein sequence ID" value="MSS13846.1"/>
    <property type="molecule type" value="Genomic_DNA"/>
</dbReference>
<protein>
    <recommendedName>
        <fullName evidence="3">HD domain-containing protein</fullName>
    </recommendedName>
</protein>
<keyword evidence="2" id="KW-1185">Reference proteome</keyword>
<evidence type="ECO:0000313" key="1">
    <source>
        <dbReference type="EMBL" id="MSS13846.1"/>
    </source>
</evidence>
<organism evidence="1 2">
    <name type="scientific">Porcincola intestinalis</name>
    <dbReference type="NCBI Taxonomy" id="2606632"/>
    <lineage>
        <taxon>Bacteria</taxon>
        <taxon>Bacillati</taxon>
        <taxon>Bacillota</taxon>
        <taxon>Clostridia</taxon>
        <taxon>Lachnospirales</taxon>
        <taxon>Lachnospiraceae</taxon>
        <taxon>Porcincola</taxon>
    </lineage>
</organism>
<sequence length="180" mass="21047">MGNQADCITTHSGIHMNPLDPKPEDFRIEDIAHALPLICRGNGHVKTFFSVGQHCINCAREADALSLPDRMILACLLHDASECYMSDVPRPFKRNLPEYRVAEDHLLSVLYTKFLGSDLTEEEYRKMKHIDNAMLWYDMHELLNEDIGPKPEIHIEISYEWRPFQEVEKEYLEIYRSREI</sequence>
<dbReference type="Proteomes" id="UP000481852">
    <property type="component" value="Unassembled WGS sequence"/>
</dbReference>
<accession>A0A6L5X4D5</accession>
<evidence type="ECO:0000313" key="2">
    <source>
        <dbReference type="Proteomes" id="UP000481852"/>
    </source>
</evidence>
<gene>
    <name evidence="1" type="ORF">FYJ35_02110</name>
</gene>
<proteinExistence type="predicted"/>
<dbReference type="RefSeq" id="WP_154522498.1">
    <property type="nucleotide sequence ID" value="NZ_JAXEDB010000050.1"/>
</dbReference>
<dbReference type="SUPFAM" id="SSF109604">
    <property type="entry name" value="HD-domain/PDEase-like"/>
    <property type="match status" value="1"/>
</dbReference>
<name>A0A6L5X4D5_9FIRM</name>
<dbReference type="AlphaFoldDB" id="A0A6L5X4D5"/>
<comment type="caution">
    <text evidence="1">The sequence shown here is derived from an EMBL/GenBank/DDBJ whole genome shotgun (WGS) entry which is preliminary data.</text>
</comment>
<reference evidence="1 2" key="1">
    <citation type="submission" date="2019-08" db="EMBL/GenBank/DDBJ databases">
        <title>In-depth cultivation of the pig gut microbiome towards novel bacterial diversity and tailored functional studies.</title>
        <authorList>
            <person name="Wylensek D."/>
            <person name="Hitch T.C.A."/>
            <person name="Clavel T."/>
        </authorList>
    </citation>
    <scope>NUCLEOTIDE SEQUENCE [LARGE SCALE GENOMIC DNA]</scope>
    <source>
        <strain evidence="1 2">Oil+RF-744-WCA-WT-11</strain>
    </source>
</reference>